<keyword evidence="2 5" id="KW-0812">Transmembrane</keyword>
<feature type="transmembrane region" description="Helical" evidence="5">
    <location>
        <begin position="21"/>
        <end position="38"/>
    </location>
</feature>
<evidence type="ECO:0000313" key="7">
    <source>
        <dbReference type="Proteomes" id="UP000019678"/>
    </source>
</evidence>
<evidence type="ECO:0000256" key="4">
    <source>
        <dbReference type="ARBA" id="ARBA00023136"/>
    </source>
</evidence>
<dbReference type="PANTHER" id="PTHR30386:SF26">
    <property type="entry name" value="TRANSPORT PROTEIN COMB"/>
    <property type="match status" value="1"/>
</dbReference>
<dbReference type="RefSeq" id="WP_044248516.1">
    <property type="nucleotide sequence ID" value="NZ_ASRX01000069.1"/>
</dbReference>
<keyword evidence="7" id="KW-1185">Reference proteome</keyword>
<evidence type="ECO:0000256" key="2">
    <source>
        <dbReference type="ARBA" id="ARBA00022692"/>
    </source>
</evidence>
<comment type="caution">
    <text evidence="6">The sequence shown here is derived from an EMBL/GenBank/DDBJ whole genome shotgun (WGS) entry which is preliminary data.</text>
</comment>
<evidence type="ECO:0000256" key="3">
    <source>
        <dbReference type="ARBA" id="ARBA00022989"/>
    </source>
</evidence>
<evidence type="ECO:0000256" key="5">
    <source>
        <dbReference type="SAM" id="Phobius"/>
    </source>
</evidence>
<dbReference type="InterPro" id="IPR050739">
    <property type="entry name" value="MFP"/>
</dbReference>
<evidence type="ECO:0000313" key="6">
    <source>
        <dbReference type="EMBL" id="EYF01919.1"/>
    </source>
</evidence>
<keyword evidence="4 5" id="KW-0472">Membrane</keyword>
<name>A0A017SY58_9BACT</name>
<organism evidence="6 7">
    <name type="scientific">Chondromyces apiculatus DSM 436</name>
    <dbReference type="NCBI Taxonomy" id="1192034"/>
    <lineage>
        <taxon>Bacteria</taxon>
        <taxon>Pseudomonadati</taxon>
        <taxon>Myxococcota</taxon>
        <taxon>Polyangia</taxon>
        <taxon>Polyangiales</taxon>
        <taxon>Polyangiaceae</taxon>
        <taxon>Chondromyces</taxon>
    </lineage>
</organism>
<dbReference type="STRING" id="1192034.CAP_7687"/>
<reference evidence="6 7" key="1">
    <citation type="submission" date="2013-05" db="EMBL/GenBank/DDBJ databases">
        <title>Genome assembly of Chondromyces apiculatus DSM 436.</title>
        <authorList>
            <person name="Sharma G."/>
            <person name="Khatri I."/>
            <person name="Kaur C."/>
            <person name="Mayilraj S."/>
            <person name="Subramanian S."/>
        </authorList>
    </citation>
    <scope>NUCLEOTIDE SEQUENCE [LARGE SCALE GENOMIC DNA]</scope>
    <source>
        <strain evidence="6 7">DSM 436</strain>
    </source>
</reference>
<protein>
    <submittedName>
        <fullName evidence="6">Multidrug efflux MFS membrane fusion protein, putative</fullName>
    </submittedName>
</protein>
<accession>A0A017SY58</accession>
<evidence type="ECO:0000256" key="1">
    <source>
        <dbReference type="ARBA" id="ARBA00004167"/>
    </source>
</evidence>
<dbReference type="GO" id="GO:0016020">
    <property type="term" value="C:membrane"/>
    <property type="evidence" value="ECO:0007669"/>
    <property type="project" value="UniProtKB-SubCell"/>
</dbReference>
<comment type="subcellular location">
    <subcellularLocation>
        <location evidence="1">Membrane</location>
        <topology evidence="1">Single-pass membrane protein</topology>
    </subcellularLocation>
</comment>
<proteinExistence type="predicted"/>
<dbReference type="AlphaFoldDB" id="A0A017SY58"/>
<keyword evidence="3 5" id="KW-1133">Transmembrane helix</keyword>
<sequence>MPAAFERCLESIEPRGRGRHAGLLLSLALMAGWSAWFFRGEVAVFRASASARVESTRWPRPVVAEVAGRVARSDLALGRSVAEGDVLVELDATSARLQLSEERVRRDVVVTALDAARAALDLERALTQASVVVARANARTASAHESAAAQLLSLSDDELSRVRTLNDASLLPKLTLLEREMSHAERAASLAVQAAEARRAAAEVQVAHRGGAAHTQELLREVVDLDGQLKLKDAAIARLEREVTLHVVRAPTSGVLGDIVSAPPGDYVTAAQRLGTLVPGGALRVVAELAESDAAGIVHPGQAAVMRLDSAVTDARASVSLTVTSVGEVSREGRLRVELESRDADAKALAHGQTGVVEIDVARTSPFELALRLAGRAYAGLSRPEARR</sequence>
<dbReference type="EMBL" id="ASRX01000069">
    <property type="protein sequence ID" value="EYF01919.1"/>
    <property type="molecule type" value="Genomic_DNA"/>
</dbReference>
<dbReference type="eggNOG" id="COG1566">
    <property type="taxonomic scope" value="Bacteria"/>
</dbReference>
<dbReference type="Proteomes" id="UP000019678">
    <property type="component" value="Unassembled WGS sequence"/>
</dbReference>
<gene>
    <name evidence="6" type="ORF">CAP_7687</name>
</gene>
<dbReference type="PANTHER" id="PTHR30386">
    <property type="entry name" value="MEMBRANE FUSION SUBUNIT OF EMRAB-TOLC MULTIDRUG EFFLUX PUMP"/>
    <property type="match status" value="1"/>
</dbReference>